<reference evidence="2 3" key="2">
    <citation type="journal article" date="2016" name="Genome Announc.">
        <title>Draft Genome Sequence of Erythromycin- and Oxytetracycline-Sensitive Nocardia seriolae Strain U-1 (NBRC 110359).</title>
        <authorList>
            <person name="Imajoh M."/>
            <person name="Sukeda M."/>
            <person name="Shimizu M."/>
            <person name="Yamane J."/>
            <person name="Ohnishi K."/>
            <person name="Oshima S."/>
        </authorList>
    </citation>
    <scope>NUCLEOTIDE SEQUENCE [LARGE SCALE GENOMIC DNA]</scope>
    <source>
        <strain evidence="2 3">U-1</strain>
    </source>
</reference>
<evidence type="ECO:0000313" key="3">
    <source>
        <dbReference type="Proteomes" id="UP000037179"/>
    </source>
</evidence>
<feature type="compositionally biased region" description="Low complexity" evidence="1">
    <location>
        <begin position="81"/>
        <end position="93"/>
    </location>
</feature>
<evidence type="ECO:0000313" key="2">
    <source>
        <dbReference type="EMBL" id="GAP26116.1"/>
    </source>
</evidence>
<reference evidence="3" key="1">
    <citation type="submission" date="2015-07" db="EMBL/GenBank/DDBJ databases">
        <title>Nocardia seriolae U-1 whole genome shotgun sequence.</title>
        <authorList>
            <person name="Imajoh M."/>
            <person name="Fukumoto Y."/>
            <person name="Sukeda M."/>
            <person name="Yamane J."/>
            <person name="Yamasaki K."/>
            <person name="Shimizu M."/>
            <person name="Ohnishi K."/>
            <person name="Oshima S."/>
        </authorList>
    </citation>
    <scope>NUCLEOTIDE SEQUENCE [LARGE SCALE GENOMIC DNA]</scope>
    <source>
        <strain evidence="3">U-1</strain>
    </source>
</reference>
<dbReference type="EMBL" id="BBYQ01000003">
    <property type="protein sequence ID" value="GAP26116.1"/>
    <property type="molecule type" value="Genomic_DNA"/>
</dbReference>
<feature type="region of interest" description="Disordered" evidence="1">
    <location>
        <begin position="19"/>
        <end position="39"/>
    </location>
</feature>
<evidence type="ECO:0000256" key="1">
    <source>
        <dbReference type="SAM" id="MobiDB-lite"/>
    </source>
</evidence>
<keyword evidence="3" id="KW-1185">Reference proteome</keyword>
<proteinExistence type="predicted"/>
<feature type="region of interest" description="Disordered" evidence="1">
    <location>
        <begin position="72"/>
        <end position="101"/>
    </location>
</feature>
<dbReference type="AlphaFoldDB" id="A0ABC9YKG1"/>
<gene>
    <name evidence="2" type="ORF">NSK11_contig00003-0024</name>
</gene>
<name>A0ABC9YKG1_9NOCA</name>
<protein>
    <recommendedName>
        <fullName evidence="4">Lipoprotein</fullName>
    </recommendedName>
</protein>
<evidence type="ECO:0008006" key="4">
    <source>
        <dbReference type="Google" id="ProtNLM"/>
    </source>
</evidence>
<comment type="caution">
    <text evidence="2">The sequence shown here is derived from an EMBL/GenBank/DDBJ whole genome shotgun (WGS) entry which is preliminary data.</text>
</comment>
<accession>A0ABC9YKG1</accession>
<organism evidence="2 3">
    <name type="scientific">Nocardia seriolae</name>
    <dbReference type="NCBI Taxonomy" id="37332"/>
    <lineage>
        <taxon>Bacteria</taxon>
        <taxon>Bacillati</taxon>
        <taxon>Actinomycetota</taxon>
        <taxon>Actinomycetes</taxon>
        <taxon>Mycobacteriales</taxon>
        <taxon>Nocardiaceae</taxon>
        <taxon>Nocardia</taxon>
    </lineage>
</organism>
<sequence>MPRSPHGYAPVLRRFRRVFAGNSPAGRNRPAKPSIRSRDTRVTAMYGTRGRRLIAAAAATLIGLAITACGSTENSGDQTKSGSSSAATTTTGTPTEAPNGQIGRAFAANPAIVSPHSIPFDSYTRLAPDKIAVNFQTGSPECYGVDAAVTETSSTVTVDLKSGTLPEAVGKMCTMIAVFGTLEISLKAPLGDRKVLSAK</sequence>
<dbReference type="Proteomes" id="UP000037179">
    <property type="component" value="Unassembled WGS sequence"/>
</dbReference>